<name>A0A1G7RR71_9HYPH</name>
<keyword evidence="12" id="KW-1185">Reference proteome</keyword>
<evidence type="ECO:0000256" key="1">
    <source>
        <dbReference type="ARBA" id="ARBA00000798"/>
    </source>
</evidence>
<dbReference type="PROSITE" id="PS50035">
    <property type="entry name" value="PLD"/>
    <property type="match status" value="2"/>
</dbReference>
<evidence type="ECO:0000259" key="10">
    <source>
        <dbReference type="PROSITE" id="PS50035"/>
    </source>
</evidence>
<evidence type="ECO:0000256" key="8">
    <source>
        <dbReference type="ARBA" id="ARBA00023098"/>
    </source>
</evidence>
<evidence type="ECO:0000256" key="7">
    <source>
        <dbReference type="ARBA" id="ARBA00022801"/>
    </source>
</evidence>
<keyword evidence="8" id="KW-0443">Lipid metabolism</keyword>
<keyword evidence="7" id="KW-0378">Hydrolase</keyword>
<dbReference type="GO" id="GO:0004630">
    <property type="term" value="F:phospholipase D activity"/>
    <property type="evidence" value="ECO:0007669"/>
    <property type="project" value="UniProtKB-EC"/>
</dbReference>
<dbReference type="RefSeq" id="WP_090589512.1">
    <property type="nucleotide sequence ID" value="NZ_FNCS01000001.1"/>
</dbReference>
<dbReference type="Proteomes" id="UP000199495">
    <property type="component" value="Unassembled WGS sequence"/>
</dbReference>
<dbReference type="AlphaFoldDB" id="A0A1G7RR71"/>
<dbReference type="SUPFAM" id="SSF56024">
    <property type="entry name" value="Phospholipase D/nuclease"/>
    <property type="match status" value="2"/>
</dbReference>
<comment type="function">
    <text evidence="2">Could be a virulence factor.</text>
</comment>
<proteinExistence type="predicted"/>
<evidence type="ECO:0000256" key="5">
    <source>
        <dbReference type="ARBA" id="ARBA00022525"/>
    </source>
</evidence>
<dbReference type="EMBL" id="FNCS01000001">
    <property type="protein sequence ID" value="SDG13337.1"/>
    <property type="molecule type" value="Genomic_DNA"/>
</dbReference>
<dbReference type="Pfam" id="PF00614">
    <property type="entry name" value="PLDc"/>
    <property type="match status" value="1"/>
</dbReference>
<evidence type="ECO:0000313" key="11">
    <source>
        <dbReference type="EMBL" id="SDG13337.1"/>
    </source>
</evidence>
<reference evidence="11 12" key="1">
    <citation type="submission" date="2016-10" db="EMBL/GenBank/DDBJ databases">
        <authorList>
            <person name="de Groot N.N."/>
        </authorList>
    </citation>
    <scope>NUCLEOTIDE SEQUENCE [LARGE SCALE GENOMIC DNA]</scope>
    <source>
        <strain evidence="11 12">CGMCC 1.10267</strain>
    </source>
</reference>
<dbReference type="OrthoDB" id="8828485at2"/>
<dbReference type="GO" id="GO:0005576">
    <property type="term" value="C:extracellular region"/>
    <property type="evidence" value="ECO:0007669"/>
    <property type="project" value="UniProtKB-SubCell"/>
</dbReference>
<gene>
    <name evidence="11" type="ORF">SAMN04487974_10174</name>
</gene>
<dbReference type="Gene3D" id="3.30.870.10">
    <property type="entry name" value="Endonuclease Chain A"/>
    <property type="match status" value="2"/>
</dbReference>
<dbReference type="STRING" id="440168.SAMN04487974_10174"/>
<feature type="domain" description="PLD phosphodiesterase" evidence="10">
    <location>
        <begin position="347"/>
        <end position="374"/>
    </location>
</feature>
<keyword evidence="5" id="KW-0964">Secreted</keyword>
<dbReference type="InterPro" id="IPR015679">
    <property type="entry name" value="PLipase_D_fam"/>
</dbReference>
<dbReference type="InterPro" id="IPR025202">
    <property type="entry name" value="PLD-like_dom"/>
</dbReference>
<protein>
    <recommendedName>
        <fullName evidence="4">Phospholipase D</fullName>
    </recommendedName>
    <alternativeName>
        <fullName evidence="9">Choline phosphatase</fullName>
    </alternativeName>
</protein>
<dbReference type="PANTHER" id="PTHR18896:SF76">
    <property type="entry name" value="PHOSPHOLIPASE"/>
    <property type="match status" value="1"/>
</dbReference>
<dbReference type="Pfam" id="PF13091">
    <property type="entry name" value="PLDc_2"/>
    <property type="match status" value="1"/>
</dbReference>
<dbReference type="CDD" id="cd09140">
    <property type="entry name" value="PLDc_vPLD1_2_like_bac_1"/>
    <property type="match status" value="1"/>
</dbReference>
<dbReference type="PANTHER" id="PTHR18896">
    <property type="entry name" value="PHOSPHOLIPASE D"/>
    <property type="match status" value="1"/>
</dbReference>
<dbReference type="InterPro" id="IPR001736">
    <property type="entry name" value="PLipase_D/transphosphatidylase"/>
</dbReference>
<dbReference type="CDD" id="cd09143">
    <property type="entry name" value="PLDc_vPLD1_2_like_bac_2"/>
    <property type="match status" value="1"/>
</dbReference>
<feature type="domain" description="PLD phosphodiesterase" evidence="10">
    <location>
        <begin position="131"/>
        <end position="158"/>
    </location>
</feature>
<dbReference type="GO" id="GO:0009395">
    <property type="term" value="P:phospholipid catabolic process"/>
    <property type="evidence" value="ECO:0007669"/>
    <property type="project" value="TreeGrafter"/>
</dbReference>
<dbReference type="SMART" id="SM00155">
    <property type="entry name" value="PLDc"/>
    <property type="match status" value="2"/>
</dbReference>
<evidence type="ECO:0000256" key="3">
    <source>
        <dbReference type="ARBA" id="ARBA00004613"/>
    </source>
</evidence>
<evidence type="ECO:0000313" key="12">
    <source>
        <dbReference type="Proteomes" id="UP000199495"/>
    </source>
</evidence>
<organism evidence="11 12">
    <name type="scientific">Pelagibacterium luteolum</name>
    <dbReference type="NCBI Taxonomy" id="440168"/>
    <lineage>
        <taxon>Bacteria</taxon>
        <taxon>Pseudomonadati</taxon>
        <taxon>Pseudomonadota</taxon>
        <taxon>Alphaproteobacteria</taxon>
        <taxon>Hyphomicrobiales</taxon>
        <taxon>Devosiaceae</taxon>
        <taxon>Pelagibacterium</taxon>
    </lineage>
</organism>
<evidence type="ECO:0000256" key="9">
    <source>
        <dbReference type="ARBA" id="ARBA00029594"/>
    </source>
</evidence>
<keyword evidence="6" id="KW-0677">Repeat</keyword>
<comment type="subcellular location">
    <subcellularLocation>
        <location evidence="3">Secreted</location>
    </subcellularLocation>
</comment>
<accession>A0A1G7RR71</accession>
<comment type="catalytic activity">
    <reaction evidence="1">
        <text>a 1,2-diacyl-sn-glycero-3-phosphocholine + H2O = a 1,2-diacyl-sn-glycero-3-phosphate + choline + H(+)</text>
        <dbReference type="Rhea" id="RHEA:14445"/>
        <dbReference type="ChEBI" id="CHEBI:15354"/>
        <dbReference type="ChEBI" id="CHEBI:15377"/>
        <dbReference type="ChEBI" id="CHEBI:15378"/>
        <dbReference type="ChEBI" id="CHEBI:57643"/>
        <dbReference type="ChEBI" id="CHEBI:58608"/>
        <dbReference type="EC" id="3.1.4.4"/>
    </reaction>
</comment>
<evidence type="ECO:0000256" key="4">
    <source>
        <dbReference type="ARBA" id="ARBA00018392"/>
    </source>
</evidence>
<sequence>MSTPIANTGFVPGSNCLEVHEADRFGVIVDADDYFSIARRAMLGAKRRITLIGWDFDARIAIGAPSVDGGPETLGDFIYWLVERNPELEIFLLRWDVGALKSVFRGTTLLSLFKWMAHPRIHTKLDRHHPTASSHHQKIVVIDEALAFVGGIDMVSGRWDTREHRFADERRKHPGSNKPYKPWHDATSAMTGPVVDTILSVCRERWDDAGGKPPMTPLSDTAAIWPEGLWTHFQTMPVAISRSAPEMDDRKGIHEIEKLYLDQIAGAQRFVYAESQYFASRRIAEAIAKRLQEPDGPEFVIVNPETAEGWLEPIAMDTARARLVETLRRLDTHGRFRLYHPVNAGGEAIYVHAKILLIDDQILRIGSSNMNNRSMRLDTECDVSVMARSPDESKVIADLRNDLVAEHLGCNPGLVAERLAVSGSLIQTIEHLRGDGRTLKPYETPDLSGVEAWLAENEVLDPEGPGEMFELQNRKSLFRGLRDRLRPHHNN</sequence>
<evidence type="ECO:0000256" key="2">
    <source>
        <dbReference type="ARBA" id="ARBA00003145"/>
    </source>
</evidence>
<evidence type="ECO:0000256" key="6">
    <source>
        <dbReference type="ARBA" id="ARBA00022737"/>
    </source>
</evidence>